<evidence type="ECO:0000313" key="1">
    <source>
        <dbReference type="EMBL" id="EGC33063.1"/>
    </source>
</evidence>
<keyword evidence="2" id="KW-1185">Reference proteome</keyword>
<dbReference type="AlphaFoldDB" id="F0ZSM7"/>
<proteinExistence type="predicted"/>
<dbReference type="OrthoDB" id="10687578at2759"/>
<accession>F0ZSM7</accession>
<dbReference type="GeneID" id="10504774"/>
<gene>
    <name evidence="1" type="ORF">DICPUDRAFT_81149</name>
</gene>
<sequence length="998" mass="116512">MEIDNQVRMEIDGLSEDGANEYSKEFEDLFWKVFNNKFIRRYLFMTLQTMKTQGDSIKSFYIGNRQQFGRIKSLSWMVKRKAWALLKLKLKNSAEFPTEENYLDFYSGNSYEKIVPGSEKDEYLQITAKGVSGLFKECQDMEIFRLLYLKKRDQMNIVGDILKCAVENENFQAVKLFLEDEEFKGKLSTALALEWCIENEKLEIAEYLYNTDESVSVSTSKLFSSPRSNEMTKFVLDRPGLYAEAPKNSLISYKVFLETKDPQLQMVMVDKELVDTSSLALLDFQNRITLSKKEFVYNEAIVKYIKRFFRIEEVFSSKYIFFAQQLLFDVLKDLTSIKDVIEKAKSISSEQKIIKFICESASLIEQFKLNSNFADLCYFMSLTVETRQLDSLFSHYSLFKNSNFKVDEIKEIFQLLYDSYDPLNSFIQAITPIKGLSQDDAIALVESLPDICSNAYLILKSFYIDAAKRCDVQALIIIFQYSYFRNFNKVFEASGFGENIEMFTECDGDIDKISNFICCLCFSKVSYPFEQLTKHLRKVVTDRIKFIQVFSNFPKIPECNNVIRDYAYSYLRNPGNENTETISSLLKYSADYLSPLDAYDLFSTYIEEGEIEMANALFDSFPGSHFQTYKVENCEPQIIKWFMEKYQNGSNFDFSELLDTLIEVKSPFETIEMVFNFLVSYQIYQLPPKKLEGIKGNFFSYKAVKLSLEYDSEQVFNLLFSNHQLFFWNKSLFSIEIDDHTFSEINNRVVLFRNSTVTKKKKKTKFSPKKNSKAIIISGNNNNNNSETPLNVQASAIVEPKIKTDKYKYVFNSKFYQEELGLLVSFGEVSDAIQYLKSQLYPTPFPKERVFKIIKYSSMDLVLEYFSITKYEQLSDEEIVGKMFKYGRNDIIEVLFKTHYNQLERSFKKCAQYNNFHTVVLLLKLVQNKHNSNKSAFIINLSHQLIKEAIISDDIIIFNLLYFNFTFKLSLDCFIQDYSQSNAFNENYKTVKELSPSV</sequence>
<reference evidence="2" key="1">
    <citation type="journal article" date="2011" name="Genome Biol.">
        <title>Comparative genomics of the social amoebae Dictyostelium discoideum and Dictyostelium purpureum.</title>
        <authorList>
            <consortium name="US DOE Joint Genome Institute (JGI-PGF)"/>
            <person name="Sucgang R."/>
            <person name="Kuo A."/>
            <person name="Tian X."/>
            <person name="Salerno W."/>
            <person name="Parikh A."/>
            <person name="Feasley C.L."/>
            <person name="Dalin E."/>
            <person name="Tu H."/>
            <person name="Huang E."/>
            <person name="Barry K."/>
            <person name="Lindquist E."/>
            <person name="Shapiro H."/>
            <person name="Bruce D."/>
            <person name="Schmutz J."/>
            <person name="Salamov A."/>
            <person name="Fey P."/>
            <person name="Gaudet P."/>
            <person name="Anjard C."/>
            <person name="Babu M.M."/>
            <person name="Basu S."/>
            <person name="Bushmanova Y."/>
            <person name="van der Wel H."/>
            <person name="Katoh-Kurasawa M."/>
            <person name="Dinh C."/>
            <person name="Coutinho P.M."/>
            <person name="Saito T."/>
            <person name="Elias M."/>
            <person name="Schaap P."/>
            <person name="Kay R.R."/>
            <person name="Henrissat B."/>
            <person name="Eichinger L."/>
            <person name="Rivero F."/>
            <person name="Putnam N.H."/>
            <person name="West C.M."/>
            <person name="Loomis W.F."/>
            <person name="Chisholm R.L."/>
            <person name="Shaulsky G."/>
            <person name="Strassmann J.E."/>
            <person name="Queller D.C."/>
            <person name="Kuspa A."/>
            <person name="Grigoriev I.V."/>
        </authorList>
    </citation>
    <scope>NUCLEOTIDE SEQUENCE [LARGE SCALE GENOMIC DNA]</scope>
    <source>
        <strain evidence="2">QSDP1</strain>
    </source>
</reference>
<organism evidence="1 2">
    <name type="scientific">Dictyostelium purpureum</name>
    <name type="common">Slime mold</name>
    <dbReference type="NCBI Taxonomy" id="5786"/>
    <lineage>
        <taxon>Eukaryota</taxon>
        <taxon>Amoebozoa</taxon>
        <taxon>Evosea</taxon>
        <taxon>Eumycetozoa</taxon>
        <taxon>Dictyostelia</taxon>
        <taxon>Dictyosteliales</taxon>
        <taxon>Dictyosteliaceae</taxon>
        <taxon>Dictyostelium</taxon>
    </lineage>
</organism>
<dbReference type="EMBL" id="GL871160">
    <property type="protein sequence ID" value="EGC33063.1"/>
    <property type="molecule type" value="Genomic_DNA"/>
</dbReference>
<dbReference type="PANTHER" id="PTHR32142">
    <property type="entry name" value="B BOX-TYPE DOMAIN-CONTAINING PROTEIN-RELATED"/>
    <property type="match status" value="1"/>
</dbReference>
<dbReference type="VEuPathDB" id="AmoebaDB:DICPUDRAFT_81149"/>
<dbReference type="RefSeq" id="XP_003290413.1">
    <property type="nucleotide sequence ID" value="XM_003290365.1"/>
</dbReference>
<name>F0ZSM7_DICPU</name>
<dbReference type="eggNOG" id="ENOG502RHYT">
    <property type="taxonomic scope" value="Eukaryota"/>
</dbReference>
<dbReference type="PANTHER" id="PTHR32142:SF61">
    <property type="match status" value="1"/>
</dbReference>
<dbReference type="KEGG" id="dpp:DICPUDRAFT_81149"/>
<protein>
    <submittedName>
        <fullName evidence="1">Uncharacterized protein</fullName>
    </submittedName>
</protein>
<evidence type="ECO:0000313" key="2">
    <source>
        <dbReference type="Proteomes" id="UP000001064"/>
    </source>
</evidence>
<dbReference type="InParanoid" id="F0ZSM7"/>
<dbReference type="OMA" id="KCAVENE"/>
<dbReference type="Proteomes" id="UP000001064">
    <property type="component" value="Unassembled WGS sequence"/>
</dbReference>